<evidence type="ECO:0000256" key="7">
    <source>
        <dbReference type="SAM" id="MobiDB-lite"/>
    </source>
</evidence>
<evidence type="ECO:0000256" key="5">
    <source>
        <dbReference type="ARBA" id="ARBA00023242"/>
    </source>
</evidence>
<dbReference type="Pfam" id="PF17098">
    <property type="entry name" value="Wtap"/>
    <property type="match status" value="1"/>
</dbReference>
<evidence type="ECO:0000313" key="8">
    <source>
        <dbReference type="EMBL" id="KAK5780249.1"/>
    </source>
</evidence>
<name>A0AAN7WKP6_9SACH</name>
<keyword evidence="6" id="KW-0175">Coiled coil</keyword>
<evidence type="ECO:0008006" key="10">
    <source>
        <dbReference type="Google" id="ProtNLM"/>
    </source>
</evidence>
<dbReference type="GO" id="GO:0008380">
    <property type="term" value="P:RNA splicing"/>
    <property type="evidence" value="ECO:0007669"/>
    <property type="project" value="UniProtKB-KW"/>
</dbReference>
<feature type="coiled-coil region" evidence="6">
    <location>
        <begin position="301"/>
        <end position="335"/>
    </location>
</feature>
<comment type="subcellular location">
    <subcellularLocation>
        <location evidence="1">Nucleus</location>
    </subcellularLocation>
</comment>
<keyword evidence="9" id="KW-1185">Reference proteome</keyword>
<evidence type="ECO:0000256" key="4">
    <source>
        <dbReference type="ARBA" id="ARBA00023187"/>
    </source>
</evidence>
<dbReference type="GO" id="GO:0005634">
    <property type="term" value="C:nucleus"/>
    <property type="evidence" value="ECO:0007669"/>
    <property type="project" value="UniProtKB-SubCell"/>
</dbReference>
<proteinExistence type="inferred from homology"/>
<feature type="compositionally biased region" description="Low complexity" evidence="7">
    <location>
        <begin position="105"/>
        <end position="124"/>
    </location>
</feature>
<evidence type="ECO:0000256" key="1">
    <source>
        <dbReference type="ARBA" id="ARBA00004123"/>
    </source>
</evidence>
<feature type="region of interest" description="Disordered" evidence="7">
    <location>
        <begin position="105"/>
        <end position="136"/>
    </location>
</feature>
<comment type="caution">
    <text evidence="8">The sequence shown here is derived from an EMBL/GenBank/DDBJ whole genome shotgun (WGS) entry which is preliminary data.</text>
</comment>
<accession>A0AAN7WKP6</accession>
<gene>
    <name evidence="8" type="ORF">RI543_002285</name>
</gene>
<organism evidence="8 9">
    <name type="scientific">Arxiozyma heterogenica</name>
    <dbReference type="NCBI Taxonomy" id="278026"/>
    <lineage>
        <taxon>Eukaryota</taxon>
        <taxon>Fungi</taxon>
        <taxon>Dikarya</taxon>
        <taxon>Ascomycota</taxon>
        <taxon>Saccharomycotina</taxon>
        <taxon>Saccharomycetes</taxon>
        <taxon>Saccharomycetales</taxon>
        <taxon>Saccharomycetaceae</taxon>
        <taxon>Arxiozyma</taxon>
    </lineage>
</organism>
<evidence type="ECO:0000256" key="3">
    <source>
        <dbReference type="ARBA" id="ARBA00022664"/>
    </source>
</evidence>
<dbReference type="InterPro" id="IPR033757">
    <property type="entry name" value="WTAP"/>
</dbReference>
<evidence type="ECO:0000313" key="9">
    <source>
        <dbReference type="Proteomes" id="UP001306508"/>
    </source>
</evidence>
<dbReference type="EMBL" id="JAWIZZ010000043">
    <property type="protein sequence ID" value="KAK5780249.1"/>
    <property type="molecule type" value="Genomic_DNA"/>
</dbReference>
<comment type="similarity">
    <text evidence="2">Belongs to the fl(2)d family.</text>
</comment>
<dbReference type="GO" id="GO:0000381">
    <property type="term" value="P:regulation of alternative mRNA splicing, via spliceosome"/>
    <property type="evidence" value="ECO:0007669"/>
    <property type="project" value="InterPro"/>
</dbReference>
<dbReference type="Proteomes" id="UP001306508">
    <property type="component" value="Unassembled WGS sequence"/>
</dbReference>
<keyword evidence="3" id="KW-0507">mRNA processing</keyword>
<reference evidence="9" key="1">
    <citation type="submission" date="2023-07" db="EMBL/GenBank/DDBJ databases">
        <title>A draft genome of Kazachstania heterogenica Y-27499.</title>
        <authorList>
            <person name="Donic C."/>
            <person name="Kralova J.S."/>
            <person name="Fidel L."/>
            <person name="Ben-Dor S."/>
            <person name="Jung S."/>
        </authorList>
    </citation>
    <scope>NUCLEOTIDE SEQUENCE [LARGE SCALE GENOMIC DNA]</scope>
    <source>
        <strain evidence="9">Y27499</strain>
    </source>
</reference>
<protein>
    <recommendedName>
        <fullName evidence="10">Protein MUM2</fullName>
    </recommendedName>
</protein>
<dbReference type="GO" id="GO:0006397">
    <property type="term" value="P:mRNA processing"/>
    <property type="evidence" value="ECO:0007669"/>
    <property type="project" value="UniProtKB-KW"/>
</dbReference>
<evidence type="ECO:0000256" key="2">
    <source>
        <dbReference type="ARBA" id="ARBA00010313"/>
    </source>
</evidence>
<evidence type="ECO:0000256" key="6">
    <source>
        <dbReference type="SAM" id="Coils"/>
    </source>
</evidence>
<sequence length="335" mass="37930">MNYGNYTYDDSKRTLDSAFSNLSFHKNEKNNNNNTNDNNTGIINNENIALSNHSSHININNDVVKTSHNKNNNRSINTDDKIKIISVPSNTFSYLNTTSTTDTAITTTTNDNRNNSNSGNDANNPYSPSITHNNKDRNAIENDTVNSLKIDLQIKESQIQALKNEIQLYKKLINDDLKSYQGTNKLNNNNNLNGYSNNSLLDSIEEDENDEDTLNKIIIPESVETILYTLSTKLKETQEKLKITEDHLESVLCAIALNPSNSITKDGRYDIETIAHKMIVRLEILTKENKEMAKMLSYGKSKEISIELNLARRENAELKEKIKVLEDKISSLSHK</sequence>
<dbReference type="GO" id="GO:0016556">
    <property type="term" value="P:mRNA modification"/>
    <property type="evidence" value="ECO:0007669"/>
    <property type="project" value="InterPro"/>
</dbReference>
<keyword evidence="5" id="KW-0539">Nucleus</keyword>
<feature type="coiled-coil region" evidence="6">
    <location>
        <begin position="145"/>
        <end position="172"/>
    </location>
</feature>
<dbReference type="AlphaFoldDB" id="A0AAN7WKP6"/>
<keyword evidence="4" id="KW-0508">mRNA splicing</keyword>